<dbReference type="Proteomes" id="UP001390339">
    <property type="component" value="Unassembled WGS sequence"/>
</dbReference>
<feature type="region of interest" description="Disordered" evidence="7">
    <location>
        <begin position="193"/>
        <end position="218"/>
    </location>
</feature>
<dbReference type="SUPFAM" id="SSF51905">
    <property type="entry name" value="FAD/NAD(P)-binding domain"/>
    <property type="match status" value="1"/>
</dbReference>
<organism evidence="9 10">
    <name type="scientific">Apiospora arundinis</name>
    <dbReference type="NCBI Taxonomy" id="335852"/>
    <lineage>
        <taxon>Eukaryota</taxon>
        <taxon>Fungi</taxon>
        <taxon>Dikarya</taxon>
        <taxon>Ascomycota</taxon>
        <taxon>Pezizomycotina</taxon>
        <taxon>Sordariomycetes</taxon>
        <taxon>Xylariomycetidae</taxon>
        <taxon>Amphisphaeriales</taxon>
        <taxon>Apiosporaceae</taxon>
        <taxon>Apiospora</taxon>
    </lineage>
</organism>
<dbReference type="PANTHER" id="PTHR47356:SF2">
    <property type="entry name" value="FAD-BINDING DOMAIN-CONTAINING PROTEIN-RELATED"/>
    <property type="match status" value="1"/>
</dbReference>
<keyword evidence="9" id="KW-0503">Monooxygenase</keyword>
<evidence type="ECO:0000313" key="10">
    <source>
        <dbReference type="Proteomes" id="UP001390339"/>
    </source>
</evidence>
<accession>A0ABR2HPI5</accession>
<dbReference type="InterPro" id="IPR002938">
    <property type="entry name" value="FAD-bd"/>
</dbReference>
<evidence type="ECO:0000256" key="1">
    <source>
        <dbReference type="ARBA" id="ARBA00001974"/>
    </source>
</evidence>
<keyword evidence="5" id="KW-0274">FAD</keyword>
<evidence type="ECO:0000313" key="9">
    <source>
        <dbReference type="EMBL" id="KAK8851016.1"/>
    </source>
</evidence>
<reference evidence="9 10" key="1">
    <citation type="journal article" date="2024" name="IMA Fungus">
        <title>Apiospora arundinis, a panoply of carbohydrate-active enzymes and secondary metabolites.</title>
        <authorList>
            <person name="Sorensen T."/>
            <person name="Petersen C."/>
            <person name="Muurmann A.T."/>
            <person name="Christiansen J.V."/>
            <person name="Brundto M.L."/>
            <person name="Overgaard C.K."/>
            <person name="Boysen A.T."/>
            <person name="Wollenberg R.D."/>
            <person name="Larsen T.O."/>
            <person name="Sorensen J.L."/>
            <person name="Nielsen K.L."/>
            <person name="Sondergaard T.E."/>
        </authorList>
    </citation>
    <scope>NUCLEOTIDE SEQUENCE [LARGE SCALE GENOMIC DNA]</scope>
    <source>
        <strain evidence="9 10">AAU 773</strain>
    </source>
</reference>
<dbReference type="GO" id="GO:0004497">
    <property type="term" value="F:monooxygenase activity"/>
    <property type="evidence" value="ECO:0007669"/>
    <property type="project" value="UniProtKB-KW"/>
</dbReference>
<evidence type="ECO:0000256" key="4">
    <source>
        <dbReference type="ARBA" id="ARBA00022630"/>
    </source>
</evidence>
<sequence>MAKFKAIIIGGGPVGMYLAHALQATGIDYVLCERRDAIPPPTAFGIFLWPHGLRLLHQIGLIDQTEAISSLLTSITHVGPTGDVVREYSDFSFLQLGHGYPVRMFDRASLAQMLYDNLREPGAHIKTNRQLVDIKRRAGGVTAHFADGTREDGSIVIGADGVWSTVRDFMRRDSPEGLFDANPYLSGYRAVFGRSPLPPPTPRQGSTTSSANSLPPLQPEKQFEYHRDGAKLQFFTSKREVHYIIYLKKKEQQSEQERKAGGFDLTIDDADAAVAPWLDTPIAANLTFGDLWRTRAAAGGASLDEGSVRQWHWGRMVLVGDAAHKVLPNQGMGANGGFESAASLVNQLTALLRHEANPNAAELRQAFAAYQAERQGVMVAFQRMARDELDGWTRAGGPSLDALRAADVLMSPMVARAVRLDAVPFPEERVGFSPWVYKVPAEAARAAGGGPKL</sequence>
<dbReference type="PRINTS" id="PR00420">
    <property type="entry name" value="RNGMNOXGNASE"/>
</dbReference>
<protein>
    <submittedName>
        <fullName evidence="9">Monooxygenase FAD-binding protein</fullName>
    </submittedName>
</protein>
<comment type="caution">
    <text evidence="9">The sequence shown here is derived from an EMBL/GenBank/DDBJ whole genome shotgun (WGS) entry which is preliminary data.</text>
</comment>
<keyword evidence="10" id="KW-1185">Reference proteome</keyword>
<feature type="compositionally biased region" description="Polar residues" evidence="7">
    <location>
        <begin position="203"/>
        <end position="215"/>
    </location>
</feature>
<dbReference type="PANTHER" id="PTHR47356">
    <property type="entry name" value="FAD-DEPENDENT MONOOXYGENASE ASQG-RELATED"/>
    <property type="match status" value="1"/>
</dbReference>
<comment type="cofactor">
    <cofactor evidence="1">
        <name>FAD</name>
        <dbReference type="ChEBI" id="CHEBI:57692"/>
    </cofactor>
</comment>
<dbReference type="EMBL" id="JAPCWZ010000009">
    <property type="protein sequence ID" value="KAK8851016.1"/>
    <property type="molecule type" value="Genomic_DNA"/>
</dbReference>
<dbReference type="InterPro" id="IPR036188">
    <property type="entry name" value="FAD/NAD-bd_sf"/>
</dbReference>
<evidence type="ECO:0000256" key="5">
    <source>
        <dbReference type="ARBA" id="ARBA00022827"/>
    </source>
</evidence>
<dbReference type="Pfam" id="PF01494">
    <property type="entry name" value="FAD_binding_3"/>
    <property type="match status" value="2"/>
</dbReference>
<evidence type="ECO:0000259" key="8">
    <source>
        <dbReference type="Pfam" id="PF01494"/>
    </source>
</evidence>
<dbReference type="Gene3D" id="3.50.50.60">
    <property type="entry name" value="FAD/NAD(P)-binding domain"/>
    <property type="match status" value="1"/>
</dbReference>
<evidence type="ECO:0000256" key="2">
    <source>
        <dbReference type="ARBA" id="ARBA00005179"/>
    </source>
</evidence>
<comment type="similarity">
    <text evidence="3">Belongs to the paxM FAD-dependent monooxygenase family.</text>
</comment>
<keyword evidence="6" id="KW-0560">Oxidoreductase</keyword>
<name>A0ABR2HPI5_9PEZI</name>
<comment type="pathway">
    <text evidence="2">Secondary metabolite biosynthesis.</text>
</comment>
<gene>
    <name evidence="9" type="ORF">PGQ11_013495</name>
</gene>
<feature type="domain" description="FAD-binding" evidence="8">
    <location>
        <begin position="5"/>
        <end position="168"/>
    </location>
</feature>
<evidence type="ECO:0000256" key="6">
    <source>
        <dbReference type="ARBA" id="ARBA00023002"/>
    </source>
</evidence>
<evidence type="ECO:0000256" key="3">
    <source>
        <dbReference type="ARBA" id="ARBA00007992"/>
    </source>
</evidence>
<keyword evidence="4" id="KW-0285">Flavoprotein</keyword>
<dbReference type="InterPro" id="IPR050562">
    <property type="entry name" value="FAD_mOase_fung"/>
</dbReference>
<feature type="domain" description="FAD-binding" evidence="8">
    <location>
        <begin position="307"/>
        <end position="360"/>
    </location>
</feature>
<proteinExistence type="inferred from homology"/>
<evidence type="ECO:0000256" key="7">
    <source>
        <dbReference type="SAM" id="MobiDB-lite"/>
    </source>
</evidence>